<sequence>MKKLLGLLILMLACTGVQAAEGGYHLEKAPARLNDLPALQNGAKLFVNYCLNCHAASAMRYNRLKDIGLTDEQIKDNLLFSDGKVGDMMTVAMNAKEAKEWFGAAPPDLSVIARAKSVNAGPSGADYLYTYLRTFYRDDTRPTGWNNLVFPSVGMPHVLWERQGPRELTTVAMHRGEGEHGWERVTTTYDVNGAATVKHEPVADYHGHETMETRFTAKDPARVQAYDNDVADLVAFMSWMAEPVQQHRVRLGVWVLIFLAFFTVITWRLNAVYWKDVK</sequence>
<evidence type="ECO:0000313" key="12">
    <source>
        <dbReference type="Proteomes" id="UP000292445"/>
    </source>
</evidence>
<evidence type="ECO:0000256" key="6">
    <source>
        <dbReference type="ARBA" id="ARBA00023004"/>
    </source>
</evidence>
<evidence type="ECO:0000256" key="9">
    <source>
        <dbReference type="SAM" id="Phobius"/>
    </source>
</evidence>
<dbReference type="InterPro" id="IPR002326">
    <property type="entry name" value="Cyt_c1"/>
</dbReference>
<keyword evidence="6 8" id="KW-0408">Iron</keyword>
<evidence type="ECO:0000313" key="11">
    <source>
        <dbReference type="EMBL" id="RZS84282.1"/>
    </source>
</evidence>
<evidence type="ECO:0000256" key="10">
    <source>
        <dbReference type="SAM" id="SignalP"/>
    </source>
</evidence>
<feature type="transmembrane region" description="Helical" evidence="9">
    <location>
        <begin position="251"/>
        <end position="269"/>
    </location>
</feature>
<comment type="cofactor">
    <cofactor evidence="8">
        <name>heme c</name>
        <dbReference type="ChEBI" id="CHEBI:61717"/>
    </cofactor>
    <text evidence="8">Binds 1 heme c group covalently per subunit.</text>
</comment>
<dbReference type="AlphaFoldDB" id="A0A4Q7NHQ4"/>
<dbReference type="Gene3D" id="1.10.760.10">
    <property type="entry name" value="Cytochrome c-like domain"/>
    <property type="match status" value="1"/>
</dbReference>
<dbReference type="PANTHER" id="PTHR10266">
    <property type="entry name" value="CYTOCHROME C1"/>
    <property type="match status" value="1"/>
</dbReference>
<feature type="chain" id="PRO_5020233176" evidence="10">
    <location>
        <begin position="20"/>
        <end position="278"/>
    </location>
</feature>
<keyword evidence="7 9" id="KW-0472">Membrane</keyword>
<dbReference type="OrthoDB" id="9798864at2"/>
<evidence type="ECO:0000256" key="7">
    <source>
        <dbReference type="ARBA" id="ARBA00023136"/>
    </source>
</evidence>
<feature type="signal peptide" evidence="10">
    <location>
        <begin position="1"/>
        <end position="19"/>
    </location>
</feature>
<dbReference type="GO" id="GO:0020037">
    <property type="term" value="F:heme binding"/>
    <property type="evidence" value="ECO:0007669"/>
    <property type="project" value="InterPro"/>
</dbReference>
<comment type="subcellular location">
    <subcellularLocation>
        <location evidence="1">Membrane</location>
    </subcellularLocation>
</comment>
<dbReference type="GO" id="GO:0009055">
    <property type="term" value="F:electron transfer activity"/>
    <property type="evidence" value="ECO:0007669"/>
    <property type="project" value="InterPro"/>
</dbReference>
<dbReference type="PANTHER" id="PTHR10266:SF3">
    <property type="entry name" value="CYTOCHROME C1, HEME PROTEIN, MITOCHONDRIAL"/>
    <property type="match status" value="1"/>
</dbReference>
<feature type="binding site" description="covalent" evidence="8">
    <location>
        <position position="53"/>
    </location>
    <ligand>
        <name>heme c</name>
        <dbReference type="ChEBI" id="CHEBI:61717"/>
    </ligand>
</feature>
<comment type="caution">
    <text evidence="11">The sequence shown here is derived from an EMBL/GenBank/DDBJ whole genome shotgun (WGS) entry which is preliminary data.</text>
</comment>
<evidence type="ECO:0000256" key="8">
    <source>
        <dbReference type="PIRSR" id="PIRSR602326-1"/>
    </source>
</evidence>
<keyword evidence="3 9" id="KW-0812">Transmembrane</keyword>
<feature type="binding site" description="covalent" evidence="8">
    <location>
        <position position="54"/>
    </location>
    <ligand>
        <name>heme c</name>
        <dbReference type="ChEBI" id="CHEBI:61717"/>
    </ligand>
</feature>
<name>A0A4Q7NHQ4_9BURK</name>
<accession>A0A4Q7NHQ4</accession>
<keyword evidence="10" id="KW-0732">Signal</keyword>
<reference evidence="11 12" key="1">
    <citation type="submission" date="2019-02" db="EMBL/GenBank/DDBJ databases">
        <title>Genomic Encyclopedia of Type Strains, Phase IV (KMG-IV): sequencing the most valuable type-strain genomes for metagenomic binning, comparative biology and taxonomic classification.</title>
        <authorList>
            <person name="Goeker M."/>
        </authorList>
    </citation>
    <scope>NUCLEOTIDE SEQUENCE [LARGE SCALE GENOMIC DNA]</scope>
    <source>
        <strain evidence="11 12">K24</strain>
    </source>
</reference>
<evidence type="ECO:0000256" key="4">
    <source>
        <dbReference type="ARBA" id="ARBA00022723"/>
    </source>
</evidence>
<keyword evidence="2 8" id="KW-0349">Heme</keyword>
<evidence type="ECO:0000256" key="5">
    <source>
        <dbReference type="ARBA" id="ARBA00022989"/>
    </source>
</evidence>
<dbReference type="Pfam" id="PF02167">
    <property type="entry name" value="Cytochrom_C1"/>
    <property type="match status" value="2"/>
</dbReference>
<evidence type="ECO:0000256" key="3">
    <source>
        <dbReference type="ARBA" id="ARBA00022692"/>
    </source>
</evidence>
<dbReference type="PRINTS" id="PR00603">
    <property type="entry name" value="CYTOCHROMEC1"/>
</dbReference>
<keyword evidence="12" id="KW-1185">Reference proteome</keyword>
<evidence type="ECO:0000256" key="1">
    <source>
        <dbReference type="ARBA" id="ARBA00004370"/>
    </source>
</evidence>
<dbReference type="EMBL" id="SGXC01000001">
    <property type="protein sequence ID" value="RZS84282.1"/>
    <property type="molecule type" value="Genomic_DNA"/>
</dbReference>
<protein>
    <submittedName>
        <fullName evidence="11">Ubiquinol-cytochrome c reductase cytochrome c1 subunit</fullName>
    </submittedName>
</protein>
<dbReference type="GO" id="GO:0016020">
    <property type="term" value="C:membrane"/>
    <property type="evidence" value="ECO:0007669"/>
    <property type="project" value="UniProtKB-SubCell"/>
</dbReference>
<dbReference type="Proteomes" id="UP000292445">
    <property type="component" value="Unassembled WGS sequence"/>
</dbReference>
<dbReference type="GO" id="GO:0046872">
    <property type="term" value="F:metal ion binding"/>
    <property type="evidence" value="ECO:0007669"/>
    <property type="project" value="UniProtKB-KW"/>
</dbReference>
<dbReference type="InterPro" id="IPR036909">
    <property type="entry name" value="Cyt_c-like_dom_sf"/>
</dbReference>
<evidence type="ECO:0000256" key="2">
    <source>
        <dbReference type="ARBA" id="ARBA00022617"/>
    </source>
</evidence>
<proteinExistence type="predicted"/>
<keyword evidence="4 8" id="KW-0479">Metal-binding</keyword>
<dbReference type="SUPFAM" id="SSF46626">
    <property type="entry name" value="Cytochrome c"/>
    <property type="match status" value="1"/>
</dbReference>
<organism evidence="11 12">
    <name type="scientific">Pigmentiphaga kullae</name>
    <dbReference type="NCBI Taxonomy" id="151784"/>
    <lineage>
        <taxon>Bacteria</taxon>
        <taxon>Pseudomonadati</taxon>
        <taxon>Pseudomonadota</taxon>
        <taxon>Betaproteobacteria</taxon>
        <taxon>Burkholderiales</taxon>
        <taxon>Alcaligenaceae</taxon>
        <taxon>Pigmentiphaga</taxon>
    </lineage>
</organism>
<gene>
    <name evidence="11" type="ORF">EV675_0299</name>
</gene>
<keyword evidence="5 9" id="KW-1133">Transmembrane helix</keyword>
<feature type="binding site" description="covalent" evidence="8">
    <location>
        <position position="50"/>
    </location>
    <ligand>
        <name>heme c</name>
        <dbReference type="ChEBI" id="CHEBI:61717"/>
    </ligand>
</feature>